<dbReference type="Proteomes" id="UP001054252">
    <property type="component" value="Unassembled WGS sequence"/>
</dbReference>
<protein>
    <submittedName>
        <fullName evidence="1">Uncharacterized protein</fullName>
    </submittedName>
</protein>
<name>A0AAV5KT52_9ROSI</name>
<keyword evidence="2" id="KW-1185">Reference proteome</keyword>
<evidence type="ECO:0000313" key="1">
    <source>
        <dbReference type="EMBL" id="GKV27767.1"/>
    </source>
</evidence>
<reference evidence="1 2" key="1">
    <citation type="journal article" date="2021" name="Commun. Biol.">
        <title>The genome of Shorea leprosula (Dipterocarpaceae) highlights the ecological relevance of drought in aseasonal tropical rainforests.</title>
        <authorList>
            <person name="Ng K.K.S."/>
            <person name="Kobayashi M.J."/>
            <person name="Fawcett J.A."/>
            <person name="Hatakeyama M."/>
            <person name="Paape T."/>
            <person name="Ng C.H."/>
            <person name="Ang C.C."/>
            <person name="Tnah L.H."/>
            <person name="Lee C.T."/>
            <person name="Nishiyama T."/>
            <person name="Sese J."/>
            <person name="O'Brien M.J."/>
            <person name="Copetti D."/>
            <person name="Mohd Noor M.I."/>
            <person name="Ong R.C."/>
            <person name="Putra M."/>
            <person name="Sireger I.Z."/>
            <person name="Indrioko S."/>
            <person name="Kosugi Y."/>
            <person name="Izuno A."/>
            <person name="Isagi Y."/>
            <person name="Lee S.L."/>
            <person name="Shimizu K.K."/>
        </authorList>
    </citation>
    <scope>NUCLEOTIDE SEQUENCE [LARGE SCALE GENOMIC DNA]</scope>
    <source>
        <strain evidence="1">214</strain>
    </source>
</reference>
<organism evidence="1 2">
    <name type="scientific">Rubroshorea leprosula</name>
    <dbReference type="NCBI Taxonomy" id="152421"/>
    <lineage>
        <taxon>Eukaryota</taxon>
        <taxon>Viridiplantae</taxon>
        <taxon>Streptophyta</taxon>
        <taxon>Embryophyta</taxon>
        <taxon>Tracheophyta</taxon>
        <taxon>Spermatophyta</taxon>
        <taxon>Magnoliopsida</taxon>
        <taxon>eudicotyledons</taxon>
        <taxon>Gunneridae</taxon>
        <taxon>Pentapetalae</taxon>
        <taxon>rosids</taxon>
        <taxon>malvids</taxon>
        <taxon>Malvales</taxon>
        <taxon>Dipterocarpaceae</taxon>
        <taxon>Rubroshorea</taxon>
    </lineage>
</organism>
<accession>A0AAV5KT52</accession>
<comment type="caution">
    <text evidence="1">The sequence shown here is derived from an EMBL/GenBank/DDBJ whole genome shotgun (WGS) entry which is preliminary data.</text>
</comment>
<proteinExistence type="predicted"/>
<gene>
    <name evidence="1" type="ORF">SLEP1_g36901</name>
</gene>
<dbReference type="AlphaFoldDB" id="A0AAV5KT52"/>
<evidence type="ECO:0000313" key="2">
    <source>
        <dbReference type="Proteomes" id="UP001054252"/>
    </source>
</evidence>
<dbReference type="EMBL" id="BPVZ01000077">
    <property type="protein sequence ID" value="GKV27767.1"/>
    <property type="molecule type" value="Genomic_DNA"/>
</dbReference>
<sequence>MPCLDLLPTDLIDVRCTRLQLLSSYQAITKRNSNMCKNLRYPDLYMIYISYVSVPQWRSLEPLA</sequence>